<evidence type="ECO:0000259" key="1">
    <source>
        <dbReference type="Pfam" id="PF07287"/>
    </source>
</evidence>
<name>A0A0H1R6C6_9HYPH</name>
<comment type="caution">
    <text evidence="2">The sequence shown here is derived from an EMBL/GenBank/DDBJ whole genome shotgun (WGS) entry which is preliminary data.</text>
</comment>
<dbReference type="AlphaFoldDB" id="A0A0H1R6C6"/>
<organism evidence="2 3">
    <name type="scientific">Microvirga vignae</name>
    <dbReference type="NCBI Taxonomy" id="1225564"/>
    <lineage>
        <taxon>Bacteria</taxon>
        <taxon>Pseudomonadati</taxon>
        <taxon>Pseudomonadota</taxon>
        <taxon>Alphaproteobacteria</taxon>
        <taxon>Hyphomicrobiales</taxon>
        <taxon>Methylobacteriaceae</taxon>
        <taxon>Microvirga</taxon>
    </lineage>
</organism>
<proteinExistence type="predicted"/>
<accession>A0A0H1R6C6</accession>
<dbReference type="STRING" id="1225564.AA309_24815"/>
<gene>
    <name evidence="2" type="ORF">AA309_24815</name>
</gene>
<protein>
    <recommendedName>
        <fullName evidence="1">Acyclic terpene utilisation N-terminal domain-containing protein</fullName>
    </recommendedName>
</protein>
<dbReference type="Pfam" id="PF07287">
    <property type="entry name" value="AtuA"/>
    <property type="match status" value="2"/>
</dbReference>
<feature type="domain" description="Acyclic terpene utilisation N-terminal" evidence="1">
    <location>
        <begin position="239"/>
        <end position="388"/>
    </location>
</feature>
<keyword evidence="3" id="KW-1185">Reference proteome</keyword>
<evidence type="ECO:0000313" key="2">
    <source>
        <dbReference type="EMBL" id="KLK90594.1"/>
    </source>
</evidence>
<sequence>MTEFRMISTSGLLGYGFPEASLKAGLQRDPHLIGVDGGSTDPGPYYLGSGKTLNSRFAMKRDIALMLRGALAHRIPLVIGSCGGAGGAPHLATVVEIVRELAREEGHHFKMAVIQSELQKDTVLRFFEGGNMRPLRNAPDITAESIARATRVVGMMGPEPYMRALDNGAQVILGGRTSDPAPWAGAAIRAGLPPAPSWYAGKMLECGATPSLPKGHDCLIVTVRDDSVEAEPLNPIRRCTPLSVANHSLHENSSPCVHVEPGGILDTTDCVFEAVNDRAVRISGMSWRSMPYTVKLEGTELVGFRAMTICGTRDPMLIGRFDEFLDSVRKAVDEKVGGFGLTPDKYRLVFRVYGKSGVMGEMEPVKSINSHELGILVEALADTQEIANAVLAFARVSLLHTDFPGRLCREGNMAFPFSPSDVEMEPLYRFNIFHTVTPKDPCELFPIEYEVI</sequence>
<evidence type="ECO:0000313" key="3">
    <source>
        <dbReference type="Proteomes" id="UP000035489"/>
    </source>
</evidence>
<dbReference type="Proteomes" id="UP000035489">
    <property type="component" value="Unassembled WGS sequence"/>
</dbReference>
<dbReference type="PATRIC" id="fig|1225564.3.peg.6459"/>
<reference evidence="2 3" key="1">
    <citation type="submission" date="2015-05" db="EMBL/GenBank/DDBJ databases">
        <title>Draft genome sequence of Microvirga vignae strain BR3299, a novel nitrogen fixing bacteria isolated from Brazil semi-aired region.</title>
        <authorList>
            <person name="Zilli J.E."/>
            <person name="Passos S.R."/>
            <person name="Leite J."/>
            <person name="Baldani J.I."/>
            <person name="Xavier G.R."/>
            <person name="Rumjaneck N.G."/>
            <person name="Simoes-Araujo J.L."/>
        </authorList>
    </citation>
    <scope>NUCLEOTIDE SEQUENCE [LARGE SCALE GENOMIC DNA]</scope>
    <source>
        <strain evidence="2 3">BR3299</strain>
    </source>
</reference>
<dbReference type="InterPro" id="IPR010839">
    <property type="entry name" value="AtuA_N"/>
</dbReference>
<dbReference type="EMBL" id="LCYG01000077">
    <property type="protein sequence ID" value="KLK90594.1"/>
    <property type="molecule type" value="Genomic_DNA"/>
</dbReference>
<feature type="domain" description="Acyclic terpene utilisation N-terminal" evidence="1">
    <location>
        <begin position="87"/>
        <end position="208"/>
    </location>
</feature>